<feature type="compositionally biased region" description="Basic and acidic residues" evidence="1">
    <location>
        <begin position="172"/>
        <end position="186"/>
    </location>
</feature>
<feature type="region of interest" description="Disordered" evidence="1">
    <location>
        <begin position="1"/>
        <end position="280"/>
    </location>
</feature>
<feature type="compositionally biased region" description="Basic and acidic residues" evidence="1">
    <location>
        <begin position="242"/>
        <end position="280"/>
    </location>
</feature>
<accession>A0A543IL82</accession>
<keyword evidence="3" id="KW-1185">Reference proteome</keyword>
<evidence type="ECO:0000256" key="1">
    <source>
        <dbReference type="SAM" id="MobiDB-lite"/>
    </source>
</evidence>
<feature type="compositionally biased region" description="Basic residues" evidence="1">
    <location>
        <begin position="39"/>
        <end position="48"/>
    </location>
</feature>
<evidence type="ECO:0000313" key="2">
    <source>
        <dbReference type="EMBL" id="TQM71299.1"/>
    </source>
</evidence>
<feature type="compositionally biased region" description="Basic residues" evidence="1">
    <location>
        <begin position="210"/>
        <end position="226"/>
    </location>
</feature>
<protein>
    <submittedName>
        <fullName evidence="2">Uncharacterized protein</fullName>
    </submittedName>
</protein>
<organism evidence="2 3">
    <name type="scientific">Actinomadura hallensis</name>
    <dbReference type="NCBI Taxonomy" id="337895"/>
    <lineage>
        <taxon>Bacteria</taxon>
        <taxon>Bacillati</taxon>
        <taxon>Actinomycetota</taxon>
        <taxon>Actinomycetes</taxon>
        <taxon>Streptosporangiales</taxon>
        <taxon>Thermomonosporaceae</taxon>
        <taxon>Actinomadura</taxon>
    </lineage>
</organism>
<proteinExistence type="predicted"/>
<feature type="compositionally biased region" description="Acidic residues" evidence="1">
    <location>
        <begin position="1"/>
        <end position="10"/>
    </location>
</feature>
<gene>
    <name evidence="2" type="ORF">FHX41_5062</name>
</gene>
<feature type="compositionally biased region" description="Basic and acidic residues" evidence="1">
    <location>
        <begin position="87"/>
        <end position="96"/>
    </location>
</feature>
<dbReference type="Proteomes" id="UP000316706">
    <property type="component" value="Unassembled WGS sequence"/>
</dbReference>
<dbReference type="EMBL" id="VFPO01000001">
    <property type="protein sequence ID" value="TQM71299.1"/>
    <property type="molecule type" value="Genomic_DNA"/>
</dbReference>
<dbReference type="AlphaFoldDB" id="A0A543IL82"/>
<evidence type="ECO:0000313" key="3">
    <source>
        <dbReference type="Proteomes" id="UP000316706"/>
    </source>
</evidence>
<name>A0A543IL82_9ACTN</name>
<reference evidence="2 3" key="1">
    <citation type="submission" date="2019-06" db="EMBL/GenBank/DDBJ databases">
        <title>Sequencing the genomes of 1000 actinobacteria strains.</title>
        <authorList>
            <person name="Klenk H.-P."/>
        </authorList>
    </citation>
    <scope>NUCLEOTIDE SEQUENCE [LARGE SCALE GENOMIC DNA]</scope>
    <source>
        <strain evidence="2 3">DSM 45043</strain>
    </source>
</reference>
<comment type="caution">
    <text evidence="2">The sequence shown here is derived from an EMBL/GenBank/DDBJ whole genome shotgun (WGS) entry which is preliminary data.</text>
</comment>
<sequence>MPVDSTDDVEQLSAIARTSPQQQLPRFCASPAWSSPCRDHRRPRRRTARGTPHAQRMDVLPAHSPASHQGTPEREGDGELQPAAMDVGERAIRDHVPGGSGDRVPQHVGAVGRGQGRLAPPAWRPHDGTAVVRRPRPRSAPWPRPASTGTGRAVPRQAAAKRCFGTDGGRVPPRDDAARGVRRPDEGGEESGAQRQRHRPHATDSPPPRAARRGRPRRPVRSRTARRSGPVAFRALGAVELPPRDGDPEGLDAEREDGPPQRDAEQPRPRERGDAAKQDDGVHVRAICAIVSKRDCWMCRGPLLVRVVARRLRGSEGSRVGALASVSPRNGSPGASHLGVTTDVPDIVGGLLRRLASGWSGSCWTGPLGRGVAGVDGKEGDQYSFSVPNSQCQGSKGLL</sequence>